<proteinExistence type="predicted"/>
<keyword evidence="2" id="KW-1185">Reference proteome</keyword>
<dbReference type="AlphaFoldDB" id="A0A7R7W226"/>
<dbReference type="EMBL" id="AP024425">
    <property type="protein sequence ID" value="BCR94915.1"/>
    <property type="molecule type" value="Genomic_DNA"/>
</dbReference>
<evidence type="ECO:0000313" key="2">
    <source>
        <dbReference type="Proteomes" id="UP000661280"/>
    </source>
</evidence>
<reference evidence="1" key="2">
    <citation type="submission" date="2021-02" db="EMBL/GenBank/DDBJ databases">
        <title>Aspergillus luchuensis mut. kawachii IFO 4304 genome sequence.</title>
        <authorList>
            <person name="Mori K."/>
            <person name="Kadooka C."/>
            <person name="Goto M."/>
            <person name="Futagami T."/>
        </authorList>
    </citation>
    <scope>NUCLEOTIDE SEQUENCE</scope>
    <source>
        <strain evidence="1">IFO 4308</strain>
    </source>
</reference>
<accession>A0A7R7W226</accession>
<dbReference type="Proteomes" id="UP000661280">
    <property type="component" value="Chromosome 1"/>
</dbReference>
<sequence length="108" mass="12114">MGSLPRSNKGARANNTSFGLGSVCSHQPFLAWTFVHVPAASVHHTPASPQFPFLPFSFRFIMLECPIFPACYAYFSVRSLVLLSEEDNHHAKRRALGADQAWIRHDPF</sequence>
<dbReference type="RefSeq" id="XP_041538681.1">
    <property type="nucleotide sequence ID" value="XM_041684503.1"/>
</dbReference>
<name>A0A7R7W226_ASPKA</name>
<protein>
    <submittedName>
        <fullName evidence="1">Uncharacterized protein</fullName>
    </submittedName>
</protein>
<organism evidence="1 2">
    <name type="scientific">Aspergillus kawachii</name>
    <name type="common">White koji mold</name>
    <name type="synonym">Aspergillus awamori var. kawachi</name>
    <dbReference type="NCBI Taxonomy" id="1069201"/>
    <lineage>
        <taxon>Eukaryota</taxon>
        <taxon>Fungi</taxon>
        <taxon>Dikarya</taxon>
        <taxon>Ascomycota</taxon>
        <taxon>Pezizomycotina</taxon>
        <taxon>Eurotiomycetes</taxon>
        <taxon>Eurotiomycetidae</taxon>
        <taxon>Eurotiales</taxon>
        <taxon>Aspergillaceae</taxon>
        <taxon>Aspergillus</taxon>
        <taxon>Aspergillus subgen. Circumdati</taxon>
    </lineage>
</organism>
<evidence type="ECO:0000313" key="1">
    <source>
        <dbReference type="EMBL" id="BCR94915.1"/>
    </source>
</evidence>
<reference evidence="1" key="1">
    <citation type="submission" date="2021-01" db="EMBL/GenBank/DDBJ databases">
        <authorList>
            <consortium name="Aspergillus luchuensis mut. kawachii IFO 4304 genome sequencing consortium"/>
            <person name="Kazuki M."/>
            <person name="Futagami T."/>
        </authorList>
    </citation>
    <scope>NUCLEOTIDE SEQUENCE</scope>
    <source>
        <strain evidence="1">IFO 4308</strain>
    </source>
</reference>
<gene>
    <name evidence="1" type="ORF">AKAW2_11961A</name>
</gene>
<dbReference type="GeneID" id="64956240"/>
<dbReference type="KEGG" id="aluc:AKAW2_11961A"/>